<keyword evidence="13" id="KW-1185">Reference proteome</keyword>
<dbReference type="PANTHER" id="PTHR21256">
    <property type="entry name" value="HISTIDINOL DEHYDROGENASE HDH"/>
    <property type="match status" value="1"/>
</dbReference>
<dbReference type="GO" id="GO:0051287">
    <property type="term" value="F:NAD binding"/>
    <property type="evidence" value="ECO:0007669"/>
    <property type="project" value="InterPro"/>
</dbReference>
<keyword evidence="2 5" id="KW-0479">Metal-binding</keyword>
<feature type="binding site" evidence="5 8">
    <location>
        <position position="187"/>
    </location>
    <ligand>
        <name>NAD(+)</name>
        <dbReference type="ChEBI" id="CHEBI:57540"/>
    </ligand>
</feature>
<evidence type="ECO:0000256" key="8">
    <source>
        <dbReference type="PIRSR" id="PIRSR000099-2"/>
    </source>
</evidence>
<dbReference type="Gene3D" id="3.40.50.1980">
    <property type="entry name" value="Nitrogenase molybdenum iron protein domain"/>
    <property type="match status" value="2"/>
</dbReference>
<dbReference type="FunFam" id="3.40.50.1980:FF:000001">
    <property type="entry name" value="Histidinol dehydrogenase"/>
    <property type="match status" value="1"/>
</dbReference>
<protein>
    <recommendedName>
        <fullName evidence="5">Histidinol dehydrogenase</fullName>
        <shortName evidence="5">HDH</shortName>
        <ecNumber evidence="5">1.1.1.23</ecNumber>
    </recommendedName>
</protein>
<keyword evidence="3 5" id="KW-0862">Zinc</keyword>
<feature type="binding site" evidence="5 8">
    <location>
        <position position="125"/>
    </location>
    <ligand>
        <name>NAD(+)</name>
        <dbReference type="ChEBI" id="CHEBI:57540"/>
    </ligand>
</feature>
<evidence type="ECO:0000256" key="5">
    <source>
        <dbReference type="HAMAP-Rule" id="MF_01024"/>
    </source>
</evidence>
<dbReference type="GO" id="GO:0004399">
    <property type="term" value="F:histidinol dehydrogenase activity"/>
    <property type="evidence" value="ECO:0007669"/>
    <property type="project" value="UniProtKB-UniRule"/>
</dbReference>
<dbReference type="SUPFAM" id="SSF53720">
    <property type="entry name" value="ALDH-like"/>
    <property type="match status" value="1"/>
</dbReference>
<keyword evidence="4 5" id="KW-0560">Oxidoreductase</keyword>
<dbReference type="OrthoDB" id="9805269at2"/>
<evidence type="ECO:0000256" key="3">
    <source>
        <dbReference type="ARBA" id="ARBA00022833"/>
    </source>
</evidence>
<feature type="active site" description="Proton acceptor" evidence="5 7">
    <location>
        <position position="323"/>
    </location>
</feature>
<name>A0A1B1S7S6_9BACT</name>
<proteinExistence type="inferred from homology"/>
<dbReference type="EMBL" id="CP015402">
    <property type="protein sequence ID" value="ANU62853.1"/>
    <property type="molecule type" value="Genomic_DNA"/>
</dbReference>
<evidence type="ECO:0000256" key="4">
    <source>
        <dbReference type="ARBA" id="ARBA00023002"/>
    </source>
</evidence>
<dbReference type="InterPro" id="IPR012131">
    <property type="entry name" value="Hstdl_DH"/>
</dbReference>
<dbReference type="KEGG" id="pary:A4V02_03360"/>
<dbReference type="GeneID" id="65535882"/>
<feature type="binding site" evidence="5 9">
    <location>
        <position position="357"/>
    </location>
    <ligand>
        <name>substrate</name>
    </ligand>
</feature>
<feature type="binding site" evidence="5 8">
    <location>
        <position position="210"/>
    </location>
    <ligand>
        <name>NAD(+)</name>
        <dbReference type="ChEBI" id="CHEBI:57540"/>
    </ligand>
</feature>
<dbReference type="InterPro" id="IPR016161">
    <property type="entry name" value="Ald_DH/histidinol_DH"/>
</dbReference>
<dbReference type="Proteomes" id="UP000186351">
    <property type="component" value="Chromosome"/>
</dbReference>
<accession>A0A1B1S7S6</accession>
<dbReference type="PRINTS" id="PR00083">
    <property type="entry name" value="HOLDHDRGNASE"/>
</dbReference>
<evidence type="ECO:0000256" key="9">
    <source>
        <dbReference type="PIRSR" id="PIRSR000099-3"/>
    </source>
</evidence>
<feature type="active site" description="Proton acceptor" evidence="5 7">
    <location>
        <position position="324"/>
    </location>
</feature>
<evidence type="ECO:0000256" key="2">
    <source>
        <dbReference type="ARBA" id="ARBA00022723"/>
    </source>
</evidence>
<comment type="catalytic activity">
    <reaction evidence="5">
        <text>L-histidinol + 2 NAD(+) + H2O = L-histidine + 2 NADH + 3 H(+)</text>
        <dbReference type="Rhea" id="RHEA:20641"/>
        <dbReference type="ChEBI" id="CHEBI:15377"/>
        <dbReference type="ChEBI" id="CHEBI:15378"/>
        <dbReference type="ChEBI" id="CHEBI:57540"/>
        <dbReference type="ChEBI" id="CHEBI:57595"/>
        <dbReference type="ChEBI" id="CHEBI:57699"/>
        <dbReference type="ChEBI" id="CHEBI:57945"/>
        <dbReference type="EC" id="1.1.1.23"/>
    </reaction>
</comment>
<evidence type="ECO:0000256" key="6">
    <source>
        <dbReference type="PIRNR" id="PIRNR000099"/>
    </source>
</evidence>
<dbReference type="EC" id="1.1.1.23" evidence="5"/>
<feature type="binding site" evidence="5 10">
    <location>
        <position position="259"/>
    </location>
    <ligand>
        <name>Zn(2+)</name>
        <dbReference type="ChEBI" id="CHEBI:29105"/>
    </ligand>
</feature>
<keyword evidence="5" id="KW-0368">Histidine biosynthesis</keyword>
<reference evidence="13" key="1">
    <citation type="submission" date="2016-04" db="EMBL/GenBank/DDBJ databases">
        <title>Complete Genome Sequences of Twelve Strains of a Stable Defined Moderately Diverse Mouse Microbiota 2 (sDMDMm2).</title>
        <authorList>
            <person name="Uchimura Y."/>
            <person name="Wyss M."/>
            <person name="Brugiroux S."/>
            <person name="Limenitakis J.P."/>
            <person name="Stecher B."/>
            <person name="McCoy K.D."/>
            <person name="Macpherson A.J."/>
        </authorList>
    </citation>
    <scope>NUCLEOTIDE SEQUENCE [LARGE SCALE GENOMIC DNA]</scope>
    <source>
        <strain evidence="13">YL27</strain>
    </source>
</reference>
<accession>A0A1Z2XE06</accession>
<comment type="cofactor">
    <cofactor evidence="5 10">
        <name>Zn(2+)</name>
        <dbReference type="ChEBI" id="CHEBI:29105"/>
    </cofactor>
    <text evidence="5 10">Binds 1 zinc ion per subunit.</text>
</comment>
<feature type="binding site" evidence="5 10">
    <location>
        <position position="357"/>
    </location>
    <ligand>
        <name>Zn(2+)</name>
        <dbReference type="ChEBI" id="CHEBI:29105"/>
    </ligand>
</feature>
<feature type="binding site" evidence="5 9">
    <location>
        <position position="411"/>
    </location>
    <ligand>
        <name>substrate</name>
    </ligand>
</feature>
<dbReference type="STRING" id="1796646.A4V02_03360"/>
<dbReference type="RefSeq" id="WP_068960229.1">
    <property type="nucleotide sequence ID" value="NZ_CAJTAP010000026.1"/>
</dbReference>
<keyword evidence="5" id="KW-0028">Amino-acid biosynthesis</keyword>
<sequence length="432" mass="46445">MEILRYPDRHEWSRLTARAMASQASQVAATVRSIMDDVASRGDEALREYELRFTGSSLSDFAVSDEEIERASSLLSPALRHAIESAAQNIADFHRAEIPSPVTVETQPGVICMQRPVAIERVGLYIPGGNSPLFSTVLMLAVPAVIAGCPYIELCTPAGSDGNIHLAILYAAKVAGVGRIFRTGGAQAIAAMTFGTESIPRVDKIFGPGNRYVMEAKQQATLHGCAIDMPAGPSEVLVIADSNANPTFVASDFLSQAEHGPDSQSILLTTSEKLLDILPGVIDEMLDALPRRDMMLHSLDHSRLILMHDDDEMMEFSNQYAPEHLILNHRDADRLCGNVRNAGSVFIGPWSPESAGDYASGTNHTLPTSGYARAYSGVNIDSFMKKITFQKLTADGIATLAPVVVAMAEAESLDAHALAAKVRTSAGNQILQ</sequence>
<dbReference type="GO" id="GO:0005829">
    <property type="term" value="C:cytosol"/>
    <property type="evidence" value="ECO:0007669"/>
    <property type="project" value="TreeGrafter"/>
</dbReference>
<dbReference type="PIRSF" id="PIRSF000099">
    <property type="entry name" value="Histidinol_dh"/>
    <property type="match status" value="1"/>
</dbReference>
<feature type="binding site" evidence="5 10">
    <location>
        <position position="416"/>
    </location>
    <ligand>
        <name>Zn(2+)</name>
        <dbReference type="ChEBI" id="CHEBI:29105"/>
    </ligand>
</feature>
<dbReference type="PANTHER" id="PTHR21256:SF2">
    <property type="entry name" value="HISTIDINE BIOSYNTHESIS TRIFUNCTIONAL PROTEIN"/>
    <property type="match status" value="1"/>
</dbReference>
<dbReference type="AlphaFoldDB" id="A0A1B1S7S6"/>
<dbReference type="PROSITE" id="PS00611">
    <property type="entry name" value="HISOL_DEHYDROGENASE"/>
    <property type="match status" value="1"/>
</dbReference>
<evidence type="ECO:0000256" key="1">
    <source>
        <dbReference type="ARBA" id="ARBA00010178"/>
    </source>
</evidence>
<dbReference type="UniPathway" id="UPA00031">
    <property type="reaction ID" value="UER00014"/>
</dbReference>
<feature type="binding site" evidence="5 9">
    <location>
        <position position="234"/>
    </location>
    <ligand>
        <name>substrate</name>
    </ligand>
</feature>
<comment type="similarity">
    <text evidence="1 5 6 11">Belongs to the histidinol dehydrogenase family.</text>
</comment>
<dbReference type="GO" id="GO:0000105">
    <property type="term" value="P:L-histidine biosynthetic process"/>
    <property type="evidence" value="ECO:0007669"/>
    <property type="project" value="UniProtKB-UniRule"/>
</dbReference>
<feature type="binding site" evidence="5 9">
    <location>
        <position position="324"/>
    </location>
    <ligand>
        <name>substrate</name>
    </ligand>
</feature>
<organism evidence="12 13">
    <name type="scientific">Muribaculum intestinale</name>
    <dbReference type="NCBI Taxonomy" id="1796646"/>
    <lineage>
        <taxon>Bacteria</taxon>
        <taxon>Pseudomonadati</taxon>
        <taxon>Bacteroidota</taxon>
        <taxon>Bacteroidia</taxon>
        <taxon>Bacteroidales</taxon>
        <taxon>Muribaculaceae</taxon>
        <taxon>Muribaculum</taxon>
    </lineage>
</organism>
<gene>
    <name evidence="5" type="primary">hisD</name>
    <name evidence="12" type="ORF">A4V02_03360</name>
</gene>
<dbReference type="Pfam" id="PF00815">
    <property type="entry name" value="Histidinol_dh"/>
    <property type="match status" value="1"/>
</dbReference>
<dbReference type="InterPro" id="IPR022695">
    <property type="entry name" value="Histidinol_DH_monofunct"/>
</dbReference>
<feature type="binding site" evidence="5 10">
    <location>
        <position position="256"/>
    </location>
    <ligand>
        <name>Zn(2+)</name>
        <dbReference type="ChEBI" id="CHEBI:29105"/>
    </ligand>
</feature>
<comment type="pathway">
    <text evidence="5">Amino-acid biosynthesis; L-histidine biosynthesis; L-histidine from 5-phospho-alpha-D-ribose 1-diphosphate: step 9/9.</text>
</comment>
<evidence type="ECO:0000256" key="11">
    <source>
        <dbReference type="RuleBase" id="RU004175"/>
    </source>
</evidence>
<dbReference type="NCBIfam" id="TIGR00069">
    <property type="entry name" value="hisD"/>
    <property type="match status" value="1"/>
</dbReference>
<evidence type="ECO:0000256" key="10">
    <source>
        <dbReference type="PIRSR" id="PIRSR000099-4"/>
    </source>
</evidence>
<dbReference type="Gene3D" id="1.20.5.1300">
    <property type="match status" value="1"/>
</dbReference>
<feature type="binding site" evidence="5 9">
    <location>
        <position position="256"/>
    </location>
    <ligand>
        <name>substrate</name>
    </ligand>
</feature>
<evidence type="ECO:0000313" key="12">
    <source>
        <dbReference type="EMBL" id="ANU62853.1"/>
    </source>
</evidence>
<dbReference type="HAMAP" id="MF_01024">
    <property type="entry name" value="HisD"/>
    <property type="match status" value="1"/>
</dbReference>
<evidence type="ECO:0000313" key="13">
    <source>
        <dbReference type="Proteomes" id="UP000186351"/>
    </source>
</evidence>
<feature type="binding site" evidence="5 9">
    <location>
        <position position="416"/>
    </location>
    <ligand>
        <name>substrate</name>
    </ligand>
</feature>
<feature type="binding site" evidence="5 9">
    <location>
        <position position="259"/>
    </location>
    <ligand>
        <name>substrate</name>
    </ligand>
</feature>
<dbReference type="InterPro" id="IPR001692">
    <property type="entry name" value="Histidinol_DH_CS"/>
</dbReference>
<evidence type="ECO:0000256" key="7">
    <source>
        <dbReference type="PIRSR" id="PIRSR000099-1"/>
    </source>
</evidence>
<keyword evidence="5 8" id="KW-0520">NAD</keyword>
<dbReference type="GO" id="GO:0008270">
    <property type="term" value="F:zinc ion binding"/>
    <property type="evidence" value="ECO:0007669"/>
    <property type="project" value="UniProtKB-UniRule"/>
</dbReference>
<comment type="function">
    <text evidence="5">Catalyzes the sequential NAD-dependent oxidations of L-histidinol to L-histidinaldehyde and then to L-histidine.</text>
</comment>
<dbReference type="CDD" id="cd06572">
    <property type="entry name" value="Histidinol_dh"/>
    <property type="match status" value="1"/>
</dbReference>